<evidence type="ECO:0000256" key="4">
    <source>
        <dbReference type="ARBA" id="ARBA00022827"/>
    </source>
</evidence>
<dbReference type="SUPFAM" id="SSF51905">
    <property type="entry name" value="FAD/NAD(P)-binding domain"/>
    <property type="match status" value="2"/>
</dbReference>
<proteinExistence type="predicted"/>
<evidence type="ECO:0000256" key="2">
    <source>
        <dbReference type="ARBA" id="ARBA00022630"/>
    </source>
</evidence>
<evidence type="ECO:0000256" key="3">
    <source>
        <dbReference type="ARBA" id="ARBA00022719"/>
    </source>
</evidence>
<sequence length="399" mass="45012">MTNQIEKKIAIVGAGTAGVTMAAQLLRKAPYLKDDIIIIDPSDKHYYQPFFTLVGGGDSKLEDNVRPQEEVIPEGAQLLLEAVTTFNPNSNEIVTDQGTVVKYEYLMVAAGIQLDWDKVKGLKDTLGKNGVCSNYHQDYVESTWESIKNVKDGLAIFTQPSTPVKCAGAPQKIMYLADEAFRRRGVRHRTNMEFISGMDDLFPVKRYYPVLKNLVKQKEIKETYFMDLVEIDGPNKKATFEHVETKERITRDFSMIHVTPPMSAPDFIAKSPIANEAGWVDLDMYTLRHTKYDNIFGAGDCTSLPTSRTGAAIRKQAPVAVDNLLAIMNDKEMTAKYDGYSSCPVVTGYDTVMLAEFVYGYEAKESFPIDQRKQRHSMHFMKKNILPMMYWNGMLKGTM</sequence>
<dbReference type="GO" id="GO:0048038">
    <property type="term" value="F:quinone binding"/>
    <property type="evidence" value="ECO:0007669"/>
    <property type="project" value="UniProtKB-KW"/>
</dbReference>
<feature type="domain" description="FAD/NAD(P)-binding" evidence="7">
    <location>
        <begin position="8"/>
        <end position="124"/>
    </location>
</feature>
<dbReference type="AlphaFoldDB" id="A0A8J7GBC4"/>
<comment type="caution">
    <text evidence="8">The sequence shown here is derived from an EMBL/GenBank/DDBJ whole genome shotgun (WGS) entry which is preliminary data.</text>
</comment>
<organism evidence="8 9">
    <name type="scientific">Savagea serpentis</name>
    <dbReference type="NCBI Taxonomy" id="2785297"/>
    <lineage>
        <taxon>Bacteria</taxon>
        <taxon>Bacillati</taxon>
        <taxon>Bacillota</taxon>
        <taxon>Bacilli</taxon>
        <taxon>Bacillales</taxon>
        <taxon>Caryophanaceae</taxon>
        <taxon>Savagea</taxon>
    </lineage>
</organism>
<accession>A0A8J7GBC4</accession>
<evidence type="ECO:0000259" key="7">
    <source>
        <dbReference type="Pfam" id="PF07992"/>
    </source>
</evidence>
<evidence type="ECO:0000256" key="6">
    <source>
        <dbReference type="ARBA" id="ARBA00023002"/>
    </source>
</evidence>
<name>A0A8J7GBC4_9BACL</name>
<dbReference type="RefSeq" id="WP_194563229.1">
    <property type="nucleotide sequence ID" value="NZ_JADKPV010000005.1"/>
</dbReference>
<dbReference type="FunFam" id="3.50.50.60:FF:000034">
    <property type="entry name" value="sulfide:quinone oxidoreductase, mitochondrial"/>
    <property type="match status" value="1"/>
</dbReference>
<keyword evidence="5" id="KW-0809">Transit peptide</keyword>
<reference evidence="8" key="1">
    <citation type="submission" date="2020-11" db="EMBL/GenBank/DDBJ databases">
        <title>Multidrug resistant novel bacterium Savagea serpentis sp. nov., isolated from the scats of a vine snake (Ahaetulla nasuta).</title>
        <authorList>
            <person name="Venkata Ramana V."/>
            <person name="Vikas Patil S."/>
            <person name="Yogita Lugani V."/>
        </authorList>
    </citation>
    <scope>NUCLEOTIDE SEQUENCE</scope>
    <source>
        <strain evidence="8">SN6</strain>
    </source>
</reference>
<keyword evidence="2" id="KW-0285">Flavoprotein</keyword>
<comment type="cofactor">
    <cofactor evidence="1">
        <name>FAD</name>
        <dbReference type="ChEBI" id="CHEBI:57692"/>
    </cofactor>
</comment>
<dbReference type="Pfam" id="PF07992">
    <property type="entry name" value="Pyr_redox_2"/>
    <property type="match status" value="1"/>
</dbReference>
<dbReference type="Gene3D" id="3.50.50.60">
    <property type="entry name" value="FAD/NAD(P)-binding domain"/>
    <property type="match status" value="2"/>
</dbReference>
<dbReference type="InterPro" id="IPR036188">
    <property type="entry name" value="FAD/NAD-bd_sf"/>
</dbReference>
<dbReference type="GO" id="GO:0070221">
    <property type="term" value="P:sulfide oxidation, using sulfide:quinone oxidoreductase"/>
    <property type="evidence" value="ECO:0007669"/>
    <property type="project" value="TreeGrafter"/>
</dbReference>
<dbReference type="PANTHER" id="PTHR10632:SF2">
    <property type="entry name" value="SULFIDE:QUINONE OXIDOREDUCTASE, MITOCHONDRIAL"/>
    <property type="match status" value="1"/>
</dbReference>
<dbReference type="EMBL" id="JADKPV010000005">
    <property type="protein sequence ID" value="MBF4501749.1"/>
    <property type="molecule type" value="Genomic_DNA"/>
</dbReference>
<evidence type="ECO:0000313" key="9">
    <source>
        <dbReference type="Proteomes" id="UP000622653"/>
    </source>
</evidence>
<dbReference type="InterPro" id="IPR015904">
    <property type="entry name" value="Sulphide_quinone_reductase"/>
</dbReference>
<dbReference type="PANTHER" id="PTHR10632">
    <property type="entry name" value="SULFIDE:QUINONE OXIDOREDUCTASE"/>
    <property type="match status" value="1"/>
</dbReference>
<keyword evidence="4" id="KW-0274">FAD</keyword>
<protein>
    <submittedName>
        <fullName evidence="8">NAD(P)/FAD-dependent oxidoreductase</fullName>
    </submittedName>
</protein>
<keyword evidence="3" id="KW-0874">Quinone</keyword>
<evidence type="ECO:0000256" key="5">
    <source>
        <dbReference type="ARBA" id="ARBA00022946"/>
    </source>
</evidence>
<keyword evidence="6" id="KW-0560">Oxidoreductase</keyword>
<evidence type="ECO:0000256" key="1">
    <source>
        <dbReference type="ARBA" id="ARBA00001974"/>
    </source>
</evidence>
<dbReference type="Proteomes" id="UP000622653">
    <property type="component" value="Unassembled WGS sequence"/>
</dbReference>
<keyword evidence="9" id="KW-1185">Reference proteome</keyword>
<gene>
    <name evidence="8" type="ORF">IRY55_10265</name>
</gene>
<dbReference type="GO" id="GO:0070224">
    <property type="term" value="F:sulfide:quinone oxidoreductase activity"/>
    <property type="evidence" value="ECO:0007669"/>
    <property type="project" value="TreeGrafter"/>
</dbReference>
<dbReference type="GO" id="GO:0071949">
    <property type="term" value="F:FAD binding"/>
    <property type="evidence" value="ECO:0007669"/>
    <property type="project" value="TreeGrafter"/>
</dbReference>
<evidence type="ECO:0000313" key="8">
    <source>
        <dbReference type="EMBL" id="MBF4501749.1"/>
    </source>
</evidence>
<dbReference type="InterPro" id="IPR023753">
    <property type="entry name" value="FAD/NAD-binding_dom"/>
</dbReference>